<keyword evidence="4" id="KW-1133">Transmembrane helix</keyword>
<dbReference type="GO" id="GO:0055085">
    <property type="term" value="P:transmembrane transport"/>
    <property type="evidence" value="ECO:0007669"/>
    <property type="project" value="InterPro"/>
</dbReference>
<feature type="transmembrane region" description="Helical" evidence="4">
    <location>
        <begin position="12"/>
        <end position="35"/>
    </location>
</feature>
<comment type="similarity">
    <text evidence="1">Belongs to the bacterial solute-binding protein 7 family.</text>
</comment>
<keyword evidence="2" id="KW-0813">Transport</keyword>
<protein>
    <submittedName>
        <fullName evidence="5">TRAP transporter substrate-binding protein</fullName>
    </submittedName>
</protein>
<proteinExistence type="inferred from homology"/>
<keyword evidence="3" id="KW-0732">Signal</keyword>
<dbReference type="InterPro" id="IPR038404">
    <property type="entry name" value="TRAP_DctP_sf"/>
</dbReference>
<evidence type="ECO:0000256" key="3">
    <source>
        <dbReference type="ARBA" id="ARBA00022729"/>
    </source>
</evidence>
<evidence type="ECO:0000313" key="5">
    <source>
        <dbReference type="EMBL" id="KAA9013244.1"/>
    </source>
</evidence>
<dbReference type="Gene3D" id="3.40.190.170">
    <property type="entry name" value="Bacterial extracellular solute-binding protein, family 7"/>
    <property type="match status" value="1"/>
</dbReference>
<keyword evidence="6" id="KW-1185">Reference proteome</keyword>
<comment type="caution">
    <text evidence="5">The sequence shown here is derived from an EMBL/GenBank/DDBJ whole genome shotgun (WGS) entry which is preliminary data.</text>
</comment>
<keyword evidence="4" id="KW-0812">Transmembrane</keyword>
<evidence type="ECO:0000256" key="1">
    <source>
        <dbReference type="ARBA" id="ARBA00009023"/>
    </source>
</evidence>
<dbReference type="CDD" id="cd13603">
    <property type="entry name" value="PBP2_TRAP_Siap_TeaA_like"/>
    <property type="match status" value="1"/>
</dbReference>
<dbReference type="PANTHER" id="PTHR33376:SF7">
    <property type="entry name" value="C4-DICARBOXYLATE-BINDING PROTEIN DCTB"/>
    <property type="match status" value="1"/>
</dbReference>
<name>A0A5J5H0Q8_9BACI</name>
<feature type="transmembrane region" description="Helical" evidence="4">
    <location>
        <begin position="47"/>
        <end position="67"/>
    </location>
</feature>
<dbReference type="EMBL" id="VYKL01000053">
    <property type="protein sequence ID" value="KAA9013244.1"/>
    <property type="molecule type" value="Genomic_DNA"/>
</dbReference>
<reference evidence="5 6" key="1">
    <citation type="submission" date="2019-09" db="EMBL/GenBank/DDBJ databases">
        <title>Whole genome sequences of isolates from the Mars Exploration Rovers.</title>
        <authorList>
            <person name="Seuylemezian A."/>
            <person name="Vaishampayan P."/>
        </authorList>
    </citation>
    <scope>NUCLEOTIDE SEQUENCE [LARGE SCALE GENOMIC DNA]</scope>
    <source>
        <strain evidence="5 6">MER_TA_151</strain>
    </source>
</reference>
<sequence length="575" mass="66747">MKTKLTEKFSLMYLFGFIVIIGSMIFVPKLMVLLLNVKVEDVDNDTLAYTGAILGGFLTLIGVYLTIKHSDQSFQRSYNKELEKEFIQDFPQKIEAIEKVKNLTGIFLNKFKTAIKDPKEVDKCKALKHIKDHYSIKIRTEAARLDGHIYVEVEYLLEQLDHVYNFLLNKDLEEYKKEILEKSTDAFDNIHRSIEFFTDYQESLEDQFTCFTKDKNIWATNPMLNRLIQQKRKLREKLLEKFGLFRKDIQLTIGHNQTDEKNPYHLGLKAFEEVIENASKGIHVEIITGDTISDEVKLLSKLQRGKIDMIVVSPDVVSRKYLFEELEFLALPYLFDSYEHWEKAVDGKVGKYVSSLIKKESNNKLHVLGYFSAGIRHFYGKRHINRPEDLAGMTVRTQTRGVMAKYISSLNAYTNSAPWGEVKKGLDDKTIDFAENAYPYFVQQNHHSSNHGKYITETGHSYTTRFLLMNGEKFSSLTRKQRRVIMKAAKAAAKVEIQAVKEQEEKIREEIKGTVEIRTINDIDLQSFKMKAAEIGETLEKKNYETKKMIKKIKKLRTNHNHSSAAIQLLEVDFR</sequence>
<evidence type="ECO:0000256" key="2">
    <source>
        <dbReference type="ARBA" id="ARBA00022448"/>
    </source>
</evidence>
<dbReference type="AlphaFoldDB" id="A0A5J5H0Q8"/>
<evidence type="ECO:0000256" key="4">
    <source>
        <dbReference type="SAM" id="Phobius"/>
    </source>
</evidence>
<gene>
    <name evidence="5" type="ORF">F4V44_24950</name>
</gene>
<dbReference type="RefSeq" id="WP_150442716.1">
    <property type="nucleotide sequence ID" value="NZ_VYKL01000053.1"/>
</dbReference>
<dbReference type="PANTHER" id="PTHR33376">
    <property type="match status" value="1"/>
</dbReference>
<dbReference type="OrthoDB" id="9776801at2"/>
<evidence type="ECO:0000313" key="6">
    <source>
        <dbReference type="Proteomes" id="UP000326671"/>
    </source>
</evidence>
<dbReference type="NCBIfam" id="NF037995">
    <property type="entry name" value="TRAP_S1"/>
    <property type="match status" value="1"/>
</dbReference>
<keyword evidence="4" id="KW-0472">Membrane</keyword>
<dbReference type="Pfam" id="PF03480">
    <property type="entry name" value="DctP"/>
    <property type="match status" value="1"/>
</dbReference>
<organism evidence="5 6">
    <name type="scientific">Niallia endozanthoxylica</name>
    <dbReference type="NCBI Taxonomy" id="2036016"/>
    <lineage>
        <taxon>Bacteria</taxon>
        <taxon>Bacillati</taxon>
        <taxon>Bacillota</taxon>
        <taxon>Bacilli</taxon>
        <taxon>Bacillales</taxon>
        <taxon>Bacillaceae</taxon>
        <taxon>Niallia</taxon>
    </lineage>
</organism>
<dbReference type="Proteomes" id="UP000326671">
    <property type="component" value="Unassembled WGS sequence"/>
</dbReference>
<dbReference type="InterPro" id="IPR018389">
    <property type="entry name" value="DctP_fam"/>
</dbReference>
<accession>A0A5J5H0Q8</accession>